<evidence type="ECO:0000313" key="11">
    <source>
        <dbReference type="EMBL" id="CAK9059303.1"/>
    </source>
</evidence>
<feature type="domain" description="Receptor ligand binding region" evidence="9">
    <location>
        <begin position="67"/>
        <end position="421"/>
    </location>
</feature>
<evidence type="ECO:0000256" key="3">
    <source>
        <dbReference type="ARBA" id="ARBA00022989"/>
    </source>
</evidence>
<reference evidence="11 12" key="1">
    <citation type="submission" date="2024-02" db="EMBL/GenBank/DDBJ databases">
        <authorList>
            <person name="Chen Y."/>
            <person name="Shah S."/>
            <person name="Dougan E. K."/>
            <person name="Thang M."/>
            <person name="Chan C."/>
        </authorList>
    </citation>
    <scope>NUCLEOTIDE SEQUENCE [LARGE SCALE GENOMIC DNA]</scope>
</reference>
<protein>
    <submittedName>
        <fullName evidence="11">Uncharacterized protein</fullName>
    </submittedName>
</protein>
<dbReference type="InterPro" id="IPR035897">
    <property type="entry name" value="Toll_tir_struct_dom_sf"/>
</dbReference>
<sequence length="1512" mass="166834">MVGSWLIFVWVACPCLCAAHQLLVGVYGPTTSFSQVHMGVAVSVDLDLRKNFEPDIADRFGLPVIAIPNLHPQVANVSFRLGTSHSKPEVGVATALDFQLGLDGVVPVVGLVGGIFSSIAMPIASISAVTQVPQIGLGSSPLLSNKDLFPYYLRTFPPDTFQGKAFWSWVLKYDIPLAVCIYSEEAYGMGLFQAMKDEARLAGEENRLGGVALRDMPENFVRDEALKAIDVARSFGSRFLFLSANVGGTTNLLPVLEEAGMLGSNWQVLASETALSFERFPVGFMRWKPVSRGLRFEAFRSHWARMRADDVVSAQSRGRYKIDKFRISLDEAVVPPIADAIFSDADASLDVYSTFYFDACYAYALAVNELLNKGTPLAEIKGKKLLDQLLVTEFEGTSGFVSFDGNGDRRAAAFELENMQPDGWKLAGIFSTSSNQLTVERGPYWMDGSRTGVPPPALMSCPAGYQEESRRCEPCPRGFQCPNGLPELCHKGHFSNVTGSASCSPCDKGSFSADLGATQCTKCVPGFFANRSGMELCERCPKGSYTPFSQSESCIACKFGQVTEESGAQSFSECRCGAGYFICNTSVRPVGCVPCPEGLLCEGLGLPVHQPGFWASDVSSCNFRVLRCRDELQCPGGRPLGECADGRQGLACNNCKANYFPQDSGTCAECTSVDLLPAILGGCIVLSLFLLFVRLLHGYVDQLSLNTLTVAAVGGQLVTAVQALTSIQHLRVEWVQPVQRLIRLSKLVAFDLDVVKISCIYGEDSPTLKLVGKLSIFPLFVGLLGIAWCFRKLQGRRQPAMLNDDTFNLCGTLVFALFISVTLALLDPFQCVANPDGSSSMLSNPGILCFNSGEHTILLLLSSLGILAYPVSILAWTTYTILMYPSRVKSGVGLQLVYRHRFVFQRFRPERYYYGLLLLIRNALLAVLPVMLTTVPEVQGEIMGALLLTSAAVQARLWPWRADVANYTDLMITSLLQILLLGISPLIHRDRARSIQMLGWLLAFAVLSPFLCGLIVLSYALWGYVRPPIPFGIFLCYDKGSAGSLCRLLKLLISAHSDAGIFLDVDQLDDLDSIFDVIRVKTKSVVVVLTPDFLKQLWCAGEVVTALKNRVRIVPVKCDDYVPPTDEMLQKLGDHWTPEQKQILAFHGIGLRDVQRAQGWLHQLPSLHLSRYGSQEQLEAVVLEMLQLSQVSTKLFGPSSEGERGGYRKARILITGLVTDAEALATLKVFQILVLRHMRKECVVVHSYRELMAYRPWSYYLVVLLAKGLLRDPSFAKILLSLYLETEEKMDRQLEIITVNADENFEFPSVEFLNELENGLGRELGIGLELGVYLSAAYRSLLNVLALPLSPLGSERLLEQQVLEICRRFRRYKNLVFSLALDDQDDLQVEGDGVSPQELASRLADIGGDSMDIFTSSQVKKQFFSTMRQLTWTEAGNVVFEGNEVALESNLFGRLVSDEGERSSSGEGDFHEGHWSPDWPKSKLQLAIREELEGSMADAWNPDWPIERVRKI</sequence>
<evidence type="ECO:0000256" key="2">
    <source>
        <dbReference type="ARBA" id="ARBA00022692"/>
    </source>
</evidence>
<name>A0ABP0N768_9DINO</name>
<keyword evidence="2 7" id="KW-0812">Transmembrane</keyword>
<feature type="signal peptide" evidence="8">
    <location>
        <begin position="1"/>
        <end position="19"/>
    </location>
</feature>
<feature type="chain" id="PRO_5045713217" evidence="8">
    <location>
        <begin position="20"/>
        <end position="1512"/>
    </location>
</feature>
<evidence type="ECO:0000259" key="9">
    <source>
        <dbReference type="Pfam" id="PF01094"/>
    </source>
</evidence>
<feature type="domain" description="Tyrosine-protein kinase ephrin type A/B receptor-like" evidence="10">
    <location>
        <begin position="526"/>
        <end position="574"/>
    </location>
</feature>
<dbReference type="Proteomes" id="UP001642484">
    <property type="component" value="Unassembled WGS sequence"/>
</dbReference>
<evidence type="ECO:0000256" key="1">
    <source>
        <dbReference type="ARBA" id="ARBA00004141"/>
    </source>
</evidence>
<evidence type="ECO:0000256" key="5">
    <source>
        <dbReference type="ARBA" id="ARBA00023170"/>
    </source>
</evidence>
<comment type="subcellular location">
    <subcellularLocation>
        <location evidence="1">Membrane</location>
        <topology evidence="1">Multi-pass membrane protein</topology>
    </subcellularLocation>
</comment>
<dbReference type="InterPro" id="IPR009030">
    <property type="entry name" value="Growth_fac_rcpt_cys_sf"/>
</dbReference>
<keyword evidence="5" id="KW-0675">Receptor</keyword>
<organism evidence="11 12">
    <name type="scientific">Durusdinium trenchii</name>
    <dbReference type="NCBI Taxonomy" id="1381693"/>
    <lineage>
        <taxon>Eukaryota</taxon>
        <taxon>Sar</taxon>
        <taxon>Alveolata</taxon>
        <taxon>Dinophyceae</taxon>
        <taxon>Suessiales</taxon>
        <taxon>Symbiodiniaceae</taxon>
        <taxon>Durusdinium</taxon>
    </lineage>
</organism>
<feature type="transmembrane region" description="Helical" evidence="7">
    <location>
        <begin position="806"/>
        <end position="826"/>
    </location>
</feature>
<dbReference type="InterPro" id="IPR028082">
    <property type="entry name" value="Peripla_BP_I"/>
</dbReference>
<feature type="transmembrane region" description="Helical" evidence="7">
    <location>
        <begin position="999"/>
        <end position="1022"/>
    </location>
</feature>
<feature type="transmembrane region" description="Helical" evidence="7">
    <location>
        <begin position="967"/>
        <end position="987"/>
    </location>
</feature>
<evidence type="ECO:0000313" key="12">
    <source>
        <dbReference type="Proteomes" id="UP001642484"/>
    </source>
</evidence>
<feature type="transmembrane region" description="Helical" evidence="7">
    <location>
        <begin position="857"/>
        <end position="882"/>
    </location>
</feature>
<dbReference type="PRINTS" id="PR00248">
    <property type="entry name" value="GPCRMGR"/>
</dbReference>
<keyword evidence="12" id="KW-1185">Reference proteome</keyword>
<gene>
    <name evidence="11" type="ORF">CCMP2556_LOCUS29216</name>
</gene>
<evidence type="ECO:0000259" key="10">
    <source>
        <dbReference type="Pfam" id="PF07699"/>
    </source>
</evidence>
<dbReference type="InterPro" id="IPR011641">
    <property type="entry name" value="Tyr-kin_ephrin_A/B_rcpt-like"/>
</dbReference>
<feature type="transmembrane region" description="Helical" evidence="7">
    <location>
        <begin position="770"/>
        <end position="790"/>
    </location>
</feature>
<dbReference type="Gene3D" id="2.10.50.10">
    <property type="entry name" value="Tumor Necrosis Factor Receptor, subunit A, domain 2"/>
    <property type="match status" value="2"/>
</dbReference>
<dbReference type="Gene3D" id="3.40.50.2300">
    <property type="match status" value="2"/>
</dbReference>
<feature type="transmembrane region" description="Helical" evidence="7">
    <location>
        <begin position="912"/>
        <end position="932"/>
    </location>
</feature>
<accession>A0ABP0N768</accession>
<dbReference type="PANTHER" id="PTHR24060">
    <property type="entry name" value="METABOTROPIC GLUTAMATE RECEPTOR"/>
    <property type="match status" value="1"/>
</dbReference>
<feature type="transmembrane region" description="Helical" evidence="7">
    <location>
        <begin position="703"/>
        <end position="724"/>
    </location>
</feature>
<proteinExistence type="predicted"/>
<keyword evidence="8" id="KW-0732">Signal</keyword>
<dbReference type="SMART" id="SM01411">
    <property type="entry name" value="Ephrin_rec_like"/>
    <property type="match status" value="2"/>
</dbReference>
<dbReference type="Pfam" id="PF01094">
    <property type="entry name" value="ANF_receptor"/>
    <property type="match status" value="1"/>
</dbReference>
<dbReference type="Pfam" id="PF07699">
    <property type="entry name" value="Ephrin_rec_like"/>
    <property type="match status" value="1"/>
</dbReference>
<comment type="caution">
    <text evidence="11">The sequence shown here is derived from an EMBL/GenBank/DDBJ whole genome shotgun (WGS) entry which is preliminary data.</text>
</comment>
<evidence type="ECO:0000256" key="8">
    <source>
        <dbReference type="SAM" id="SignalP"/>
    </source>
</evidence>
<evidence type="ECO:0000256" key="4">
    <source>
        <dbReference type="ARBA" id="ARBA00023136"/>
    </source>
</evidence>
<evidence type="ECO:0000256" key="7">
    <source>
        <dbReference type="SAM" id="Phobius"/>
    </source>
</evidence>
<dbReference type="EMBL" id="CAXAMN010021407">
    <property type="protein sequence ID" value="CAK9059303.1"/>
    <property type="molecule type" value="Genomic_DNA"/>
</dbReference>
<dbReference type="InterPro" id="IPR001828">
    <property type="entry name" value="ANF_lig-bd_rcpt"/>
</dbReference>
<dbReference type="SUPFAM" id="SSF52200">
    <property type="entry name" value="Toll/Interleukin receptor TIR domain"/>
    <property type="match status" value="1"/>
</dbReference>
<dbReference type="SUPFAM" id="SSF53822">
    <property type="entry name" value="Periplasmic binding protein-like I"/>
    <property type="match status" value="1"/>
</dbReference>
<keyword evidence="4 7" id="KW-0472">Membrane</keyword>
<dbReference type="InterPro" id="IPR050726">
    <property type="entry name" value="mGluR"/>
</dbReference>
<keyword evidence="6" id="KW-0325">Glycoprotein</keyword>
<keyword evidence="3 7" id="KW-1133">Transmembrane helix</keyword>
<dbReference type="SUPFAM" id="SSF57184">
    <property type="entry name" value="Growth factor receptor domain"/>
    <property type="match status" value="1"/>
</dbReference>
<dbReference type="InterPro" id="IPR000337">
    <property type="entry name" value="GPCR_3"/>
</dbReference>
<dbReference type="Gene3D" id="3.40.50.10140">
    <property type="entry name" value="Toll/interleukin-1 receptor homology (TIR) domain"/>
    <property type="match status" value="1"/>
</dbReference>
<feature type="transmembrane region" description="Helical" evidence="7">
    <location>
        <begin position="675"/>
        <end position="696"/>
    </location>
</feature>
<evidence type="ECO:0000256" key="6">
    <source>
        <dbReference type="ARBA" id="ARBA00023180"/>
    </source>
</evidence>